<dbReference type="Proteomes" id="UP000245626">
    <property type="component" value="Unassembled WGS sequence"/>
</dbReference>
<dbReference type="EMBL" id="KZ820138">
    <property type="protein sequence ID" value="PWN48816.1"/>
    <property type="molecule type" value="Genomic_DNA"/>
</dbReference>
<sequence length="1062" mass="116631">MDANGNSHHDYDNFQQQPQPPNTYDGPASYHQQQQQQRPQGTSNQGTPEPQPQLLHENPSNPLTPDLAISPFGTHLGRNKACQSCRARKLKCDGQKPVCSQCSKAWAIKHRISQSKAKKSKDGKNAAQPPQELLPEHIPPCVYLPLNQKQPKSSRQSTPIQTPTKSSLSDSGGNDDQPASSSAGRKRKRSDNQSDQILRMQQEIDELKERLGQATGTIQTFAAAAASPTYNVPKQRGARQHHPSSDELAIAEMLATSMPSGEGPATSQGINGNESNVIRQTYGDQAHAGSVSISMTSNMGERDLGQEGQDGTIGILDPALDQMFTTGAAQTGGEVSLAPPSLPVLPDASSQHAVLSASSWYDASKAALQTPNPQSSDGRELWPHQGSVEGRTKSAQLGSSTGSTPLQPFNHLSPMTPSNQSNADTSGKEARVEDAHDEDLDIHSPLMQLVVGSWPSDFPAPSLVHPLVESFFKGFHVLGITVHPGRFMASMQLKLGHPKFPHRGFLHAILAHGYLRIPPSYLVGSDSYPFGTSSVYGRDYDAQSVLSIRRTGAAFHSERARAYIQSSMEEGQIDDACRILTLLCSYYYFTFSLMESWTTAGMAVQASKALELYRLPKVSRIVEAMNSNGRPRNGQGGAGYGLKAKLSIFRGSLNRVSANIIEHEQRVRLFWSTFYVERNACSNTNWAVGLDEKDITTELPAPYEDFINESPSLLFRERQNLRSPDLFTAKHYDPSILNLKACILLGRCSQLISRVEPGATVEDLLSPAFYEIDSTIFAFLQSFPPSWRDIRMYDPILMPACFGEPDFTSDGLNGRPEKLPSTMTVQLVLAHAVTHCATIVLHEPLAEHVEDSRRKCEIASDAVVNIIKVFAAARVELKSIGPIITVTFVFAGRCNAIKYKRYRREAAKKYFHYHASHTNRRLPDMDGSERAWQNIEEQMEMDMEADPTIEKRVDPEGKLVALRNDLELLFWALLKYGQTFSLGRGQARILAQLLGKDYTAEMEVSGLFKTGGGGPSSTYYGSDENSPVSSTVSIGVGPEGGQNRVQEVLPTNLMYKLTNSSD</sequence>
<evidence type="ECO:0000313" key="2">
    <source>
        <dbReference type="Proteomes" id="UP000245626"/>
    </source>
</evidence>
<evidence type="ECO:0000313" key="1">
    <source>
        <dbReference type="EMBL" id="PWN48816.1"/>
    </source>
</evidence>
<organism evidence="1 2">
    <name type="scientific">Violaceomyces palustris</name>
    <dbReference type="NCBI Taxonomy" id="1673888"/>
    <lineage>
        <taxon>Eukaryota</taxon>
        <taxon>Fungi</taxon>
        <taxon>Dikarya</taxon>
        <taxon>Basidiomycota</taxon>
        <taxon>Ustilaginomycotina</taxon>
        <taxon>Ustilaginomycetes</taxon>
        <taxon>Violaceomycetales</taxon>
        <taxon>Violaceomycetaceae</taxon>
        <taxon>Violaceomyces</taxon>
    </lineage>
</organism>
<keyword evidence="2" id="KW-1185">Reference proteome</keyword>
<accession>A0ACD0NSN9</accession>
<proteinExistence type="predicted"/>
<reference evidence="1 2" key="1">
    <citation type="journal article" date="2018" name="Mol. Biol. Evol.">
        <title>Broad Genomic Sampling Reveals a Smut Pathogenic Ancestry of the Fungal Clade Ustilaginomycotina.</title>
        <authorList>
            <person name="Kijpornyongpan T."/>
            <person name="Mondo S.J."/>
            <person name="Barry K."/>
            <person name="Sandor L."/>
            <person name="Lee J."/>
            <person name="Lipzen A."/>
            <person name="Pangilinan J."/>
            <person name="LaButti K."/>
            <person name="Hainaut M."/>
            <person name="Henrissat B."/>
            <person name="Grigoriev I.V."/>
            <person name="Spatafora J.W."/>
            <person name="Aime M.C."/>
        </authorList>
    </citation>
    <scope>NUCLEOTIDE SEQUENCE [LARGE SCALE GENOMIC DNA]</scope>
    <source>
        <strain evidence="1 2">SA 807</strain>
    </source>
</reference>
<protein>
    <submittedName>
        <fullName evidence="1">Uncharacterized protein</fullName>
    </submittedName>
</protein>
<name>A0ACD0NSN9_9BASI</name>
<gene>
    <name evidence="1" type="ORF">IE53DRAFT_176288</name>
</gene>